<accession>A0A7J0DF31</accession>
<feature type="compositionally biased region" description="Low complexity" evidence="1">
    <location>
        <begin position="142"/>
        <end position="153"/>
    </location>
</feature>
<protein>
    <submittedName>
        <fullName evidence="2">Uncharacterized protein</fullName>
    </submittedName>
</protein>
<dbReference type="Proteomes" id="UP000585474">
    <property type="component" value="Unassembled WGS sequence"/>
</dbReference>
<feature type="region of interest" description="Disordered" evidence="1">
    <location>
        <begin position="130"/>
        <end position="175"/>
    </location>
</feature>
<gene>
    <name evidence="2" type="ORF">Acr_00g0029480</name>
</gene>
<comment type="caution">
    <text evidence="2">The sequence shown here is derived from an EMBL/GenBank/DDBJ whole genome shotgun (WGS) entry which is preliminary data.</text>
</comment>
<keyword evidence="3" id="KW-1185">Reference proteome</keyword>
<evidence type="ECO:0000313" key="2">
    <source>
        <dbReference type="EMBL" id="GFS33593.1"/>
    </source>
</evidence>
<organism evidence="2 3">
    <name type="scientific">Actinidia rufa</name>
    <dbReference type="NCBI Taxonomy" id="165716"/>
    <lineage>
        <taxon>Eukaryota</taxon>
        <taxon>Viridiplantae</taxon>
        <taxon>Streptophyta</taxon>
        <taxon>Embryophyta</taxon>
        <taxon>Tracheophyta</taxon>
        <taxon>Spermatophyta</taxon>
        <taxon>Magnoliopsida</taxon>
        <taxon>eudicotyledons</taxon>
        <taxon>Gunneridae</taxon>
        <taxon>Pentapetalae</taxon>
        <taxon>asterids</taxon>
        <taxon>Ericales</taxon>
        <taxon>Actinidiaceae</taxon>
        <taxon>Actinidia</taxon>
    </lineage>
</organism>
<proteinExistence type="predicted"/>
<name>A0A7J0DF31_9ERIC</name>
<dbReference type="AlphaFoldDB" id="A0A7J0DF31"/>
<sequence length="175" mass="19715">MRPHAAPEDRHVRFTLTHALHALQKRKASDAHVRHAPHERRATLTEPRTRCSAYYLCGDREMLSTYAACDSGLVWMAKKHSEQSCWHRISLIPHGCNFEASGEILRVFKGNKEMLQARKIGGLYRLQTRGATVRHRSSGTSKKNGQGKQQLNKSTQSKSKGTWRIRSGTGLQGDA</sequence>
<reference evidence="3" key="1">
    <citation type="submission" date="2019-07" db="EMBL/GenBank/DDBJ databases">
        <title>De Novo Assembly of kiwifruit Actinidia rufa.</title>
        <authorList>
            <person name="Sugita-Konishi S."/>
            <person name="Sato K."/>
            <person name="Mori E."/>
            <person name="Abe Y."/>
            <person name="Kisaki G."/>
            <person name="Hamano K."/>
            <person name="Suezawa K."/>
            <person name="Otani M."/>
            <person name="Fukuda T."/>
            <person name="Manabe T."/>
            <person name="Gomi K."/>
            <person name="Tabuchi M."/>
            <person name="Akimitsu K."/>
            <person name="Kataoka I."/>
        </authorList>
    </citation>
    <scope>NUCLEOTIDE SEQUENCE [LARGE SCALE GENOMIC DNA]</scope>
    <source>
        <strain evidence="3">cv. Fuchu</strain>
    </source>
</reference>
<dbReference type="EMBL" id="BJWL01000192">
    <property type="protein sequence ID" value="GFS33593.1"/>
    <property type="molecule type" value="Genomic_DNA"/>
</dbReference>
<evidence type="ECO:0000256" key="1">
    <source>
        <dbReference type="SAM" id="MobiDB-lite"/>
    </source>
</evidence>
<evidence type="ECO:0000313" key="3">
    <source>
        <dbReference type="Proteomes" id="UP000585474"/>
    </source>
</evidence>